<dbReference type="Proteomes" id="UP000239649">
    <property type="component" value="Unassembled WGS sequence"/>
</dbReference>
<comment type="caution">
    <text evidence="2">The sequence shown here is derived from an EMBL/GenBank/DDBJ whole genome shotgun (WGS) entry which is preliminary data.</text>
</comment>
<dbReference type="Gene3D" id="3.50.50.60">
    <property type="entry name" value="FAD/NAD(P)-binding domain"/>
    <property type="match status" value="1"/>
</dbReference>
<dbReference type="SUPFAM" id="SSF51905">
    <property type="entry name" value="FAD/NAD(P)-binding domain"/>
    <property type="match status" value="1"/>
</dbReference>
<gene>
    <name evidence="2" type="ORF">C2E20_6197</name>
</gene>
<evidence type="ECO:0000313" key="3">
    <source>
        <dbReference type="Proteomes" id="UP000239649"/>
    </source>
</evidence>
<keyword evidence="3" id="KW-1185">Reference proteome</keyword>
<feature type="region of interest" description="Disordered" evidence="1">
    <location>
        <begin position="271"/>
        <end position="292"/>
    </location>
</feature>
<evidence type="ECO:0000256" key="1">
    <source>
        <dbReference type="SAM" id="MobiDB-lite"/>
    </source>
</evidence>
<dbReference type="OrthoDB" id="4211at2759"/>
<sequence length="574" mass="62119">MERNAATGEQALGAGGATSYEALRRTDAGWESLRTRKLWGPRPEYVRLARDSLGAAPQYDAVVCGGTLGIFLACALQLRGLKVAVVERGPLLGRAQEWNISRKELAELVEQGVLTQEEAEGSVSVEFNPVRIGFYGEPPRGSTEVWTRDVLNLGVSPARLIEAARRRFEAAGGQVLERTGLQGVWVHRDGVCLQLDGGGAGAGAAGGDGGAGGQQQLTARLLLDCMGHASPIVQQIRWGRKPDGVCLVVGSCARGFDPAANTTGDVIWTCSDSPPPASGSGGGGGGGGGGDGWSSDVHNAQLYWEAFPAGSGPADRTSYMFTYLDAQPNRPSLEALMETYWREMPRYQGISLDDLQVQRILFGAFPTFRRSPLRPAFPRVLQVGDASGIQSPLSFGGFGALTRHLKRLAGAIGEALEADCLSISDLALINAYNPGLSGAWMLQRAMSIDANAKSYNRAFINRLLSENFKAMEQLGEPVLKPFLQDVIQLGPLLRALTKQMVQDPLMVPQILLRVGPVAMVDWLLHLVGLAMYTFLNWDVQKYKPLIEKLPARMRYMMRRMAEAWEFGAGKDYKL</sequence>
<dbReference type="EMBL" id="LHPF02000020">
    <property type="protein sequence ID" value="PSC70302.1"/>
    <property type="molecule type" value="Genomic_DNA"/>
</dbReference>
<dbReference type="STRING" id="554055.A0A2P6V886"/>
<accession>A0A2P6V886</accession>
<name>A0A2P6V886_9CHLO</name>
<feature type="compositionally biased region" description="Gly residues" evidence="1">
    <location>
        <begin position="279"/>
        <end position="292"/>
    </location>
</feature>
<proteinExistence type="predicted"/>
<organism evidence="2 3">
    <name type="scientific">Micractinium conductrix</name>
    <dbReference type="NCBI Taxonomy" id="554055"/>
    <lineage>
        <taxon>Eukaryota</taxon>
        <taxon>Viridiplantae</taxon>
        <taxon>Chlorophyta</taxon>
        <taxon>core chlorophytes</taxon>
        <taxon>Trebouxiophyceae</taxon>
        <taxon>Chlorellales</taxon>
        <taxon>Chlorellaceae</taxon>
        <taxon>Chlorella clade</taxon>
        <taxon>Micractinium</taxon>
    </lineage>
</organism>
<dbReference type="PANTHER" id="PTHR32098:SF5">
    <property type="entry name" value="LYCOPENE BETA_EPSILON CYCLASE PROTEIN"/>
    <property type="match status" value="1"/>
</dbReference>
<evidence type="ECO:0000313" key="2">
    <source>
        <dbReference type="EMBL" id="PSC70302.1"/>
    </source>
</evidence>
<reference evidence="2 3" key="1">
    <citation type="journal article" date="2018" name="Plant J.">
        <title>Genome sequences of Chlorella sorokiniana UTEX 1602 and Micractinium conductrix SAG 241.80: implications to maltose excretion by a green alga.</title>
        <authorList>
            <person name="Arriola M.B."/>
            <person name="Velmurugan N."/>
            <person name="Zhang Y."/>
            <person name="Plunkett M.H."/>
            <person name="Hondzo H."/>
            <person name="Barney B.M."/>
        </authorList>
    </citation>
    <scope>NUCLEOTIDE SEQUENCE [LARGE SCALE GENOMIC DNA]</scope>
    <source>
        <strain evidence="2 3">SAG 241.80</strain>
    </source>
</reference>
<dbReference type="AlphaFoldDB" id="A0A2P6V886"/>
<dbReference type="PANTHER" id="PTHR32098">
    <property type="entry name" value="LYCOPENE BETA/EPSILON CYCLASE PROTEIN"/>
    <property type="match status" value="1"/>
</dbReference>
<dbReference type="InterPro" id="IPR036188">
    <property type="entry name" value="FAD/NAD-bd_sf"/>
</dbReference>
<protein>
    <submittedName>
        <fullName evidence="2">Fad dependent oxidoreductase</fullName>
    </submittedName>
</protein>